<dbReference type="PANTHER" id="PTHR42901:SF1">
    <property type="entry name" value="ALCOHOL DEHYDROGENASE"/>
    <property type="match status" value="1"/>
</dbReference>
<dbReference type="GO" id="GO:0016491">
    <property type="term" value="F:oxidoreductase activity"/>
    <property type="evidence" value="ECO:0007669"/>
    <property type="project" value="UniProtKB-KW"/>
</dbReference>
<protein>
    <recommendedName>
        <fullName evidence="4">Ketoreductase domain-containing protein</fullName>
    </recommendedName>
</protein>
<dbReference type="SUPFAM" id="SSF51735">
    <property type="entry name" value="NAD(P)-binding Rossmann-fold domains"/>
    <property type="match status" value="1"/>
</dbReference>
<keyword evidence="6" id="KW-1185">Reference proteome</keyword>
<gene>
    <name evidence="5" type="ORF">CLV72_10331</name>
</gene>
<evidence type="ECO:0000256" key="2">
    <source>
        <dbReference type="ARBA" id="ARBA00023002"/>
    </source>
</evidence>
<evidence type="ECO:0000313" key="5">
    <source>
        <dbReference type="EMBL" id="PRX99435.1"/>
    </source>
</evidence>
<dbReference type="OrthoDB" id="9810734at2"/>
<dbReference type="Proteomes" id="UP000237846">
    <property type="component" value="Unassembled WGS sequence"/>
</dbReference>
<evidence type="ECO:0000313" key="6">
    <source>
        <dbReference type="Proteomes" id="UP000237846"/>
    </source>
</evidence>
<evidence type="ECO:0000256" key="1">
    <source>
        <dbReference type="ARBA" id="ARBA00006484"/>
    </source>
</evidence>
<proteinExistence type="inferred from homology"/>
<dbReference type="SMART" id="SM00822">
    <property type="entry name" value="PKS_KR"/>
    <property type="match status" value="1"/>
</dbReference>
<sequence>MTKGQRTALVTGASSGIGEEYARRLAERGHRLVLVARRAERLDALAAELAERYGARTESIAADLATAEGVARVEERLRAEEHPVDLLVNNAGYGGGGSFARQQPEDVQRVIDVNVTALVRLTRAVLPGQIERKRSGAAPGPVGVINVGSVAGLLPVSPGSALYASSKAFVRLFTESVAAEVKRRGVHVTAVLPGYVRTDMTTWLQEKGAPEQVFVPKETVVADSLRAFARGRSVVIPGLQYKAAGGLLKLLPATLVRGAVRRFGP</sequence>
<feature type="domain" description="Ketoreductase" evidence="4">
    <location>
        <begin position="6"/>
        <end position="198"/>
    </location>
</feature>
<comment type="caution">
    <text evidence="5">The sequence shown here is derived from an EMBL/GenBank/DDBJ whole genome shotgun (WGS) entry which is preliminary data.</text>
</comment>
<dbReference type="InterPro" id="IPR002347">
    <property type="entry name" value="SDR_fam"/>
</dbReference>
<dbReference type="Gene3D" id="3.40.50.720">
    <property type="entry name" value="NAD(P)-binding Rossmann-like Domain"/>
    <property type="match status" value="1"/>
</dbReference>
<dbReference type="InterPro" id="IPR057326">
    <property type="entry name" value="KR_dom"/>
</dbReference>
<evidence type="ECO:0000259" key="4">
    <source>
        <dbReference type="SMART" id="SM00822"/>
    </source>
</evidence>
<accession>A0A2T0Q6J4</accession>
<dbReference type="Pfam" id="PF00106">
    <property type="entry name" value="adh_short"/>
    <property type="match status" value="1"/>
</dbReference>
<dbReference type="InterPro" id="IPR020904">
    <property type="entry name" value="Sc_DH/Rdtase_CS"/>
</dbReference>
<dbReference type="EMBL" id="PVZC01000003">
    <property type="protein sequence ID" value="PRX99435.1"/>
    <property type="molecule type" value="Genomic_DNA"/>
</dbReference>
<evidence type="ECO:0000256" key="3">
    <source>
        <dbReference type="RuleBase" id="RU000363"/>
    </source>
</evidence>
<organism evidence="5 6">
    <name type="scientific">Allonocardiopsis opalescens</name>
    <dbReference type="NCBI Taxonomy" id="1144618"/>
    <lineage>
        <taxon>Bacteria</taxon>
        <taxon>Bacillati</taxon>
        <taxon>Actinomycetota</taxon>
        <taxon>Actinomycetes</taxon>
        <taxon>Streptosporangiales</taxon>
        <taxon>Allonocardiopsis</taxon>
    </lineage>
</organism>
<name>A0A2T0Q6J4_9ACTN</name>
<dbReference type="CDD" id="cd05233">
    <property type="entry name" value="SDR_c"/>
    <property type="match status" value="1"/>
</dbReference>
<dbReference type="PROSITE" id="PS00061">
    <property type="entry name" value="ADH_SHORT"/>
    <property type="match status" value="1"/>
</dbReference>
<dbReference type="AlphaFoldDB" id="A0A2T0Q6J4"/>
<dbReference type="PRINTS" id="PR00081">
    <property type="entry name" value="GDHRDH"/>
</dbReference>
<keyword evidence="2" id="KW-0560">Oxidoreductase</keyword>
<dbReference type="PRINTS" id="PR00080">
    <property type="entry name" value="SDRFAMILY"/>
</dbReference>
<dbReference type="PIRSF" id="PIRSF000126">
    <property type="entry name" value="11-beta-HSD1"/>
    <property type="match status" value="1"/>
</dbReference>
<dbReference type="RefSeq" id="WP_106243839.1">
    <property type="nucleotide sequence ID" value="NZ_PVZC01000003.1"/>
</dbReference>
<reference evidence="5 6" key="1">
    <citation type="submission" date="2018-03" db="EMBL/GenBank/DDBJ databases">
        <title>Genomic Encyclopedia of Archaeal and Bacterial Type Strains, Phase II (KMG-II): from individual species to whole genera.</title>
        <authorList>
            <person name="Goeker M."/>
        </authorList>
    </citation>
    <scope>NUCLEOTIDE SEQUENCE [LARGE SCALE GENOMIC DNA]</scope>
    <source>
        <strain evidence="5 6">DSM 45601</strain>
    </source>
</reference>
<dbReference type="InterPro" id="IPR036291">
    <property type="entry name" value="NAD(P)-bd_dom_sf"/>
</dbReference>
<dbReference type="PANTHER" id="PTHR42901">
    <property type="entry name" value="ALCOHOL DEHYDROGENASE"/>
    <property type="match status" value="1"/>
</dbReference>
<comment type="similarity">
    <text evidence="1 3">Belongs to the short-chain dehydrogenases/reductases (SDR) family.</text>
</comment>